<dbReference type="GO" id="GO:0005737">
    <property type="term" value="C:cytoplasm"/>
    <property type="evidence" value="ECO:0007669"/>
    <property type="project" value="UniProtKB-SubCell"/>
</dbReference>
<dbReference type="STRING" id="1324314.BVG16_01590"/>
<feature type="domain" description="Amine oxidase" evidence="12">
    <location>
        <begin position="11"/>
        <end position="457"/>
    </location>
</feature>
<keyword evidence="7 11" id="KW-0285">Flavoprotein</keyword>
<dbReference type="Gene3D" id="3.90.660.20">
    <property type="entry name" value="Protoporphyrinogen oxidase, mitochondrial, domain 2"/>
    <property type="match status" value="1"/>
</dbReference>
<dbReference type="OrthoDB" id="9805195at2"/>
<dbReference type="Pfam" id="PF01593">
    <property type="entry name" value="Amino_oxidase"/>
    <property type="match status" value="1"/>
</dbReference>
<dbReference type="AlphaFoldDB" id="A0A1T2XNQ9"/>
<sequence length="467" mass="52003">MKTVVVVGGGITGLSTVYYLQKQAKAHQLDIKLVLLEENEMLGGKINTVHHGDFYMEVGADSIVARKPNVAPLMEELNIQDQVVYNATGTSFIYTEGQLKKIPEDAVFGIPLSIESLATSELISAEGKVEALKDLYTPNDSFTKHDSIGLFLEACFGREMVEKQIAPVLSGVYSGKLNELTIASTLPYLLEYKKEYGSIIKGLSANRQKFKGASDKKFLSFTQGMNVLIEAMENQLSDVDIQKGVQVQQIVKDQEQYRISMSNQSDILADFVVMTTPNAVTHALLQAKELDDEFNQLQNSSMISVYLGFDVQDSVLPQDGTGFIVADSRDLRCNACTWTSRKWEHTSARHQLLVRLFYKSSNPAFAALHQMTEEEVMNEALKDIELSLGITDQPVSYEVTKWMNSMPYYHIKHHQIVEALEQKLAALYPRVLLAGCSYYGVGIPDCIANGERTAETIVEQIEAGMRV</sequence>
<proteinExistence type="inferred from homology"/>
<evidence type="ECO:0000313" key="13">
    <source>
        <dbReference type="EMBL" id="OPA81510.1"/>
    </source>
</evidence>
<dbReference type="GO" id="GO:0006783">
    <property type="term" value="P:heme biosynthetic process"/>
    <property type="evidence" value="ECO:0007669"/>
    <property type="project" value="UniProtKB-UniRule"/>
</dbReference>
<evidence type="ECO:0000256" key="11">
    <source>
        <dbReference type="RuleBase" id="RU364052"/>
    </source>
</evidence>
<dbReference type="PANTHER" id="PTHR42923:SF3">
    <property type="entry name" value="PROTOPORPHYRINOGEN OXIDASE"/>
    <property type="match status" value="1"/>
</dbReference>
<keyword evidence="9 11" id="KW-0560">Oxidoreductase</keyword>
<evidence type="ECO:0000256" key="3">
    <source>
        <dbReference type="ARBA" id="ARBA00004744"/>
    </source>
</evidence>
<dbReference type="SUPFAM" id="SSF54373">
    <property type="entry name" value="FAD-linked reductases, C-terminal domain"/>
    <property type="match status" value="1"/>
</dbReference>
<dbReference type="Proteomes" id="UP000190188">
    <property type="component" value="Unassembled WGS sequence"/>
</dbReference>
<evidence type="ECO:0000256" key="4">
    <source>
        <dbReference type="ARBA" id="ARBA00008310"/>
    </source>
</evidence>
<dbReference type="EC" id="1.3.3.15" evidence="5 11"/>
<evidence type="ECO:0000256" key="5">
    <source>
        <dbReference type="ARBA" id="ARBA00012402"/>
    </source>
</evidence>
<dbReference type="InterPro" id="IPR036188">
    <property type="entry name" value="FAD/NAD-bd_sf"/>
</dbReference>
<evidence type="ECO:0000256" key="7">
    <source>
        <dbReference type="ARBA" id="ARBA00022630"/>
    </source>
</evidence>
<dbReference type="InterPro" id="IPR004572">
    <property type="entry name" value="Protoporphyrinogen_oxidase"/>
</dbReference>
<keyword evidence="11" id="KW-0963">Cytoplasm</keyword>
<accession>A0A1T2XNQ9</accession>
<evidence type="ECO:0000313" key="14">
    <source>
        <dbReference type="Proteomes" id="UP000190188"/>
    </source>
</evidence>
<evidence type="ECO:0000256" key="1">
    <source>
        <dbReference type="ARBA" id="ARBA00001755"/>
    </source>
</evidence>
<comment type="function">
    <text evidence="11">Involved in coproporphyrin-dependent heme b biosynthesis. Catalyzes the oxidation of coproporphyrinogen III to coproporphyrin III.</text>
</comment>
<dbReference type="UniPathway" id="UPA00252"/>
<dbReference type="InterPro" id="IPR002937">
    <property type="entry name" value="Amino_oxidase"/>
</dbReference>
<evidence type="ECO:0000256" key="6">
    <source>
        <dbReference type="ARBA" id="ARBA00019046"/>
    </source>
</evidence>
<dbReference type="EMBL" id="MSZX01000001">
    <property type="protein sequence ID" value="OPA81510.1"/>
    <property type="molecule type" value="Genomic_DNA"/>
</dbReference>
<protein>
    <recommendedName>
        <fullName evidence="6 11">Coproporphyrinogen III oxidase</fullName>
        <ecNumber evidence="5 11">1.3.3.15</ecNumber>
    </recommendedName>
</protein>
<name>A0A1T2XNQ9_9BACL</name>
<evidence type="ECO:0000256" key="2">
    <source>
        <dbReference type="ARBA" id="ARBA00001974"/>
    </source>
</evidence>
<dbReference type="RefSeq" id="WP_078497249.1">
    <property type="nucleotide sequence ID" value="NZ_MSZX01000001.1"/>
</dbReference>
<dbReference type="InterPro" id="IPR050464">
    <property type="entry name" value="Zeta_carotene_desat/Oxidored"/>
</dbReference>
<comment type="cofactor">
    <cofactor evidence="2 11">
        <name>FAD</name>
        <dbReference type="ChEBI" id="CHEBI:57692"/>
    </cofactor>
</comment>
<comment type="similarity">
    <text evidence="4 11">Belongs to the protoporphyrinogen/coproporphyrinogen oxidase family. Coproporphyrinogen III oxidase subfamily.</text>
</comment>
<dbReference type="NCBIfam" id="TIGR00562">
    <property type="entry name" value="proto_IX_ox"/>
    <property type="match status" value="1"/>
</dbReference>
<dbReference type="GO" id="GO:0004729">
    <property type="term" value="F:oxygen-dependent protoporphyrinogen oxidase activity"/>
    <property type="evidence" value="ECO:0007669"/>
    <property type="project" value="UniProtKB-UniRule"/>
</dbReference>
<keyword evidence="14" id="KW-1185">Reference proteome</keyword>
<comment type="catalytic activity">
    <reaction evidence="1">
        <text>coproporphyrinogen III + 3 O2 = coproporphyrin III + 3 H2O2</text>
        <dbReference type="Rhea" id="RHEA:43436"/>
        <dbReference type="ChEBI" id="CHEBI:15379"/>
        <dbReference type="ChEBI" id="CHEBI:16240"/>
        <dbReference type="ChEBI" id="CHEBI:57309"/>
        <dbReference type="ChEBI" id="CHEBI:131725"/>
        <dbReference type="EC" id="1.3.3.15"/>
    </reaction>
    <physiologicalReaction direction="left-to-right" evidence="1">
        <dbReference type="Rhea" id="RHEA:43437"/>
    </physiologicalReaction>
</comment>
<evidence type="ECO:0000256" key="10">
    <source>
        <dbReference type="ARBA" id="ARBA00023133"/>
    </source>
</evidence>
<comment type="caution">
    <text evidence="13">The sequence shown here is derived from an EMBL/GenBank/DDBJ whole genome shotgun (WGS) entry which is preliminary data.</text>
</comment>
<comment type="pathway">
    <text evidence="3 11">Porphyrin-containing compound metabolism; protoheme biosynthesis.</text>
</comment>
<dbReference type="PANTHER" id="PTHR42923">
    <property type="entry name" value="PROTOPORPHYRINOGEN OXIDASE"/>
    <property type="match status" value="1"/>
</dbReference>
<reference evidence="13 14" key="1">
    <citation type="submission" date="2017-01" db="EMBL/GenBank/DDBJ databases">
        <title>Genome analysis of Paenibacillus selenitrireducens ES3-24.</title>
        <authorList>
            <person name="Xu D."/>
            <person name="Yao R."/>
            <person name="Zheng S."/>
        </authorList>
    </citation>
    <scope>NUCLEOTIDE SEQUENCE [LARGE SCALE GENOMIC DNA]</scope>
    <source>
        <strain evidence="13 14">ES3-24</strain>
    </source>
</reference>
<organism evidence="13 14">
    <name type="scientific">Paenibacillus selenitireducens</name>
    <dbReference type="NCBI Taxonomy" id="1324314"/>
    <lineage>
        <taxon>Bacteria</taxon>
        <taxon>Bacillati</taxon>
        <taxon>Bacillota</taxon>
        <taxon>Bacilli</taxon>
        <taxon>Bacillales</taxon>
        <taxon>Paenibacillaceae</taxon>
        <taxon>Paenibacillus</taxon>
    </lineage>
</organism>
<keyword evidence="8 11" id="KW-0274">FAD</keyword>
<dbReference type="NCBIfam" id="NF009081">
    <property type="entry name" value="PRK12416.1"/>
    <property type="match status" value="1"/>
</dbReference>
<evidence type="ECO:0000256" key="8">
    <source>
        <dbReference type="ARBA" id="ARBA00022827"/>
    </source>
</evidence>
<comment type="subcellular location">
    <subcellularLocation>
        <location evidence="11">Cytoplasm</location>
    </subcellularLocation>
</comment>
<gene>
    <name evidence="13" type="ORF">BVG16_01590</name>
</gene>
<evidence type="ECO:0000259" key="12">
    <source>
        <dbReference type="Pfam" id="PF01593"/>
    </source>
</evidence>
<dbReference type="Gene3D" id="3.50.50.60">
    <property type="entry name" value="FAD/NAD(P)-binding domain"/>
    <property type="match status" value="1"/>
</dbReference>
<keyword evidence="10 11" id="KW-0350">Heme biosynthesis</keyword>
<dbReference type="Gene3D" id="1.10.3110.10">
    <property type="entry name" value="protoporphyrinogen ix oxidase, domain 3"/>
    <property type="match status" value="1"/>
</dbReference>
<dbReference type="SUPFAM" id="SSF51905">
    <property type="entry name" value="FAD/NAD(P)-binding domain"/>
    <property type="match status" value="1"/>
</dbReference>
<evidence type="ECO:0000256" key="9">
    <source>
        <dbReference type="ARBA" id="ARBA00023002"/>
    </source>
</evidence>